<protein>
    <submittedName>
        <fullName evidence="3">Flavorubredoxin</fullName>
    </submittedName>
</protein>
<name>A0A1M5CF52_9FIRM</name>
<dbReference type="PANTHER" id="PTHR43717:SF1">
    <property type="entry name" value="ANAEROBIC NITRIC OXIDE REDUCTASE FLAVORUBREDOXIN"/>
    <property type="match status" value="1"/>
</dbReference>
<dbReference type="RefSeq" id="WP_073240079.1">
    <property type="nucleotide sequence ID" value="NZ_FQUY01000031.1"/>
</dbReference>
<dbReference type="AlphaFoldDB" id="A0A1M5CF52"/>
<organism evidence="3 4">
    <name type="scientific">Desulforamulus putei DSM 12395</name>
    <dbReference type="NCBI Taxonomy" id="1121429"/>
    <lineage>
        <taxon>Bacteria</taxon>
        <taxon>Bacillati</taxon>
        <taxon>Bacillota</taxon>
        <taxon>Clostridia</taxon>
        <taxon>Eubacteriales</taxon>
        <taxon>Peptococcaceae</taxon>
        <taxon>Desulforamulus</taxon>
    </lineage>
</organism>
<dbReference type="CDD" id="cd07709">
    <property type="entry name" value="flavodiiron_proteins_MBL-fold"/>
    <property type="match status" value="1"/>
</dbReference>
<dbReference type="Pfam" id="PF19583">
    <property type="entry name" value="ODP"/>
    <property type="match status" value="1"/>
</dbReference>
<dbReference type="STRING" id="1121429.SAMN02745133_02909"/>
<dbReference type="PROSITE" id="PS50902">
    <property type="entry name" value="FLAVODOXIN_LIKE"/>
    <property type="match status" value="1"/>
</dbReference>
<feature type="domain" description="Flavodoxin-like" evidence="2">
    <location>
        <begin position="251"/>
        <end position="389"/>
    </location>
</feature>
<evidence type="ECO:0000313" key="3">
    <source>
        <dbReference type="EMBL" id="SHF53237.1"/>
    </source>
</evidence>
<reference evidence="4" key="1">
    <citation type="submission" date="2016-11" db="EMBL/GenBank/DDBJ databases">
        <authorList>
            <person name="Varghese N."/>
            <person name="Submissions S."/>
        </authorList>
    </citation>
    <scope>NUCLEOTIDE SEQUENCE [LARGE SCALE GENOMIC DNA]</scope>
    <source>
        <strain evidence="4">DSM 12395</strain>
    </source>
</reference>
<gene>
    <name evidence="3" type="ORF">SAMN02745133_02909</name>
</gene>
<dbReference type="GO" id="GO:0009055">
    <property type="term" value="F:electron transfer activity"/>
    <property type="evidence" value="ECO:0007669"/>
    <property type="project" value="InterPro"/>
</dbReference>
<evidence type="ECO:0000256" key="1">
    <source>
        <dbReference type="ARBA" id="ARBA00007121"/>
    </source>
</evidence>
<sequence>MFEIKDKIYWVGYKDWELKKFHGDEYSTHRGSTYNSYLIKDEKLALVDTVWTPYHEGFVEDLDRLFGLDKIDLIVINHCEVDHAGSLLYLMEKIPDTPIYCTKKGAEMIKKHFHKDWNFQVVKTGDSVELGQYKLVFVEAPMLHWPDTMMTYVQGANVLLSNDPFGQHYVSPHYFNDQVDQGELYYEALKYYANIITPFNKLVLAKIKELRSLNLPIDMIAPSHGIIWRDNPMQIIEKYEQWAGNYHEGSVTILYDTMWGATKKMALAIARGLENKGVPARVINTAKYDKNDIITEVFRSKGIIVGSSTINNGILSSMAAVLEMIKGLKFKQKVAASFGSYGWSGESVKIIEEWLKESGFDIIQESKKINWDPTADELRECVAYGETFAEKIKTFITPEQAVKS</sequence>
<dbReference type="PANTHER" id="PTHR43717">
    <property type="entry name" value="ANAEROBIC NITRIC OXIDE REDUCTASE FLAVORUBREDOXIN"/>
    <property type="match status" value="1"/>
</dbReference>
<keyword evidence="4" id="KW-1185">Reference proteome</keyword>
<dbReference type="GO" id="GO:0010181">
    <property type="term" value="F:FMN binding"/>
    <property type="evidence" value="ECO:0007669"/>
    <property type="project" value="InterPro"/>
</dbReference>
<proteinExistence type="inferred from homology"/>
<evidence type="ECO:0000259" key="2">
    <source>
        <dbReference type="PROSITE" id="PS50902"/>
    </source>
</evidence>
<dbReference type="InterPro" id="IPR008254">
    <property type="entry name" value="Flavodoxin/NO_synth"/>
</dbReference>
<dbReference type="InterPro" id="IPR016440">
    <property type="entry name" value="Rubredoxin-O_OxRdtase"/>
</dbReference>
<dbReference type="Pfam" id="PF00258">
    <property type="entry name" value="Flavodoxin_1"/>
    <property type="match status" value="1"/>
</dbReference>
<dbReference type="EMBL" id="FQUY01000031">
    <property type="protein sequence ID" value="SHF53237.1"/>
    <property type="molecule type" value="Genomic_DNA"/>
</dbReference>
<evidence type="ECO:0000313" key="4">
    <source>
        <dbReference type="Proteomes" id="UP000184148"/>
    </source>
</evidence>
<dbReference type="Proteomes" id="UP000184148">
    <property type="component" value="Unassembled WGS sequence"/>
</dbReference>
<dbReference type="GO" id="GO:0016651">
    <property type="term" value="F:oxidoreductase activity, acting on NAD(P)H"/>
    <property type="evidence" value="ECO:0007669"/>
    <property type="project" value="UniProtKB-ARBA"/>
</dbReference>
<dbReference type="InterPro" id="IPR001279">
    <property type="entry name" value="Metallo-B-lactamas"/>
</dbReference>
<dbReference type="SMART" id="SM00849">
    <property type="entry name" value="Lactamase_B"/>
    <property type="match status" value="1"/>
</dbReference>
<accession>A0A1M5CF52</accession>
<dbReference type="Gene3D" id="3.40.50.360">
    <property type="match status" value="1"/>
</dbReference>
<dbReference type="SUPFAM" id="SSF52218">
    <property type="entry name" value="Flavoproteins"/>
    <property type="match status" value="1"/>
</dbReference>
<dbReference type="PIRSF" id="PIRSF005243">
    <property type="entry name" value="ROO"/>
    <property type="match status" value="1"/>
</dbReference>
<dbReference type="InterPro" id="IPR036866">
    <property type="entry name" value="RibonucZ/Hydroxyglut_hydro"/>
</dbReference>
<dbReference type="InterPro" id="IPR045761">
    <property type="entry name" value="ODP_dom"/>
</dbReference>
<dbReference type="NCBIfam" id="NF008887">
    <property type="entry name" value="PRK11921.1"/>
    <property type="match status" value="1"/>
</dbReference>
<dbReference type="InterPro" id="IPR029039">
    <property type="entry name" value="Flavoprotein-like_sf"/>
</dbReference>
<dbReference type="Gene3D" id="3.60.15.10">
    <property type="entry name" value="Ribonuclease Z/Hydroxyacylglutathione hydrolase-like"/>
    <property type="match status" value="1"/>
</dbReference>
<comment type="similarity">
    <text evidence="1">In the N-terminal section; belongs to the zinc metallo-hydrolase group 3 family.</text>
</comment>
<dbReference type="GO" id="GO:0046872">
    <property type="term" value="F:metal ion binding"/>
    <property type="evidence" value="ECO:0007669"/>
    <property type="project" value="InterPro"/>
</dbReference>
<dbReference type="OrthoDB" id="9807946at2"/>
<dbReference type="SUPFAM" id="SSF56281">
    <property type="entry name" value="Metallo-hydrolase/oxidoreductase"/>
    <property type="match status" value="1"/>
</dbReference>